<dbReference type="Gene3D" id="3.40.50.300">
    <property type="entry name" value="P-loop containing nucleotide triphosphate hydrolases"/>
    <property type="match status" value="2"/>
</dbReference>
<keyword evidence="4" id="KW-0175">Coiled coil</keyword>
<gene>
    <name evidence="7" type="ORF">SAMN05518684_11294</name>
</gene>
<feature type="coiled-coil region" evidence="4">
    <location>
        <begin position="734"/>
        <end position="966"/>
    </location>
</feature>
<dbReference type="Pfam" id="PF13476">
    <property type="entry name" value="AAA_23"/>
    <property type="match status" value="1"/>
</dbReference>
<dbReference type="InterPro" id="IPR027417">
    <property type="entry name" value="P-loop_NTPase"/>
</dbReference>
<accession>A0A1H9VUD9</accession>
<dbReference type="Proteomes" id="UP000198571">
    <property type="component" value="Unassembled WGS sequence"/>
</dbReference>
<feature type="region of interest" description="Disordered" evidence="5">
    <location>
        <begin position="594"/>
        <end position="616"/>
    </location>
</feature>
<dbReference type="GO" id="GO:0004527">
    <property type="term" value="F:exonuclease activity"/>
    <property type="evidence" value="ECO:0007669"/>
    <property type="project" value="UniProtKB-KW"/>
</dbReference>
<evidence type="ECO:0000256" key="2">
    <source>
        <dbReference type="ARBA" id="ARBA00011322"/>
    </source>
</evidence>
<reference evidence="8" key="1">
    <citation type="submission" date="2016-10" db="EMBL/GenBank/DDBJ databases">
        <authorList>
            <person name="Varghese N."/>
            <person name="Submissions S."/>
        </authorList>
    </citation>
    <scope>NUCLEOTIDE SEQUENCE [LARGE SCALE GENOMIC DNA]</scope>
    <source>
        <strain evidence="8">S9</strain>
    </source>
</reference>
<dbReference type="PANTHER" id="PTHR32114:SF2">
    <property type="entry name" value="ABC TRANSPORTER ABCH.3"/>
    <property type="match status" value="1"/>
</dbReference>
<evidence type="ECO:0000313" key="7">
    <source>
        <dbReference type="EMBL" id="SES24977.1"/>
    </source>
</evidence>
<evidence type="ECO:0000256" key="5">
    <source>
        <dbReference type="SAM" id="MobiDB-lite"/>
    </source>
</evidence>
<comment type="subunit">
    <text evidence="2">Heterodimer of SbcC and SbcD.</text>
</comment>
<feature type="domain" description="Rad50/SbcC-type AAA" evidence="6">
    <location>
        <begin position="5"/>
        <end position="238"/>
    </location>
</feature>
<dbReference type="Pfam" id="PF13558">
    <property type="entry name" value="SbcC_Walker_B"/>
    <property type="match status" value="1"/>
</dbReference>
<evidence type="ECO:0000256" key="1">
    <source>
        <dbReference type="ARBA" id="ARBA00006930"/>
    </source>
</evidence>
<feature type="coiled-coil region" evidence="4">
    <location>
        <begin position="184"/>
        <end position="338"/>
    </location>
</feature>
<dbReference type="GO" id="GO:0016887">
    <property type="term" value="F:ATP hydrolysis activity"/>
    <property type="evidence" value="ECO:0007669"/>
    <property type="project" value="InterPro"/>
</dbReference>
<protein>
    <recommendedName>
        <fullName evidence="3">Nuclease SbcCD subunit C</fullName>
    </recommendedName>
</protein>
<dbReference type="RefSeq" id="WP_093053839.1">
    <property type="nucleotide sequence ID" value="NZ_FOGT01000012.1"/>
</dbReference>
<dbReference type="Gene3D" id="1.10.287.1490">
    <property type="match status" value="1"/>
</dbReference>
<evidence type="ECO:0000256" key="4">
    <source>
        <dbReference type="SAM" id="Coils"/>
    </source>
</evidence>
<dbReference type="PANTHER" id="PTHR32114">
    <property type="entry name" value="ABC TRANSPORTER ABCH.3"/>
    <property type="match status" value="1"/>
</dbReference>
<dbReference type="GO" id="GO:0006302">
    <property type="term" value="P:double-strand break repair"/>
    <property type="evidence" value="ECO:0007669"/>
    <property type="project" value="InterPro"/>
</dbReference>
<sequence>MRPIELTLQGLHSFRDKQTVDFSSLCEGGVFGIFGPTGSGKSSILDAMTLSLYGKVERAPGNTQGILNHAEEQLAVSFTFSLGKGKRENTYKVERTFKRTKENGLRQATARLINVTENSAVIADKAGDVTKEAESLLGLSIDDFTRAVVLPQGKFSEFLSLKGTERRKMLQRLFHLEKYGDELNQKLRHRLVSARHEKELIEKEQAGLGEASMQSLKKAESHVAQLQKQIEKQEKEVEVTQKDYEKGKQKREWHKQLQLLERELANLEKQAPEIAEKKENIKLAKEANILFPYIQEVSESEEQLNHWQKKETIAQEQLKSVKQEAEASKQTYDKAFKEQEEHEVPIKLLLENFRQMEGKQKDLQYRQKEANEKSYKCDELSKDIEKLSESHKQVMKNKQKYEEVQANLKSHLAETEPATEEKNQMKEAADKRYKLKFLEDQIEETKERLEKASKDYGKAEAAVDSVNKSKMSLSDKLKERFRQISLWYNFVEDKKTLLDTLKAGLTEIQEREKQNYFNSAVNELRRSLNKGEACPVCGSRDHHSSVEPAHMQAAAASEIQEADNYEALEEEIRMAERQFEESVWRLDQTAKQAPFADLSPDRHETDESQDVLPPLEDSRFPNAWNEWKTRWESQRKSIDHLISRFNSEIKEWTKINEETSGENLLLQQAKQRYSDLEKELEDKRASYKQELANWQKQFPQIPYKEVEQILEKFHKREEESEATRSRLENSVPVIDECRAKAEKVNDQLQSCKVEYSKYESEYNEQIKRIEEIRREIETVTKGEELNPLIQRYEQKLNNLIANTSNTKEHLEKAENDFRNAETALNECRHAIKEAEERHARALARWREQKKDSSFTDIEEVQHYRQQPEKLEQWEQDISGHEDKFKEISMKYKELQTNLNDVYLTEEDLTVLEQRFKEAKVEMEQLRTSLGAAEHQLEDIKQKMERYESLETKRKEYEHMLDQLTKLDKVFRGKEFVDFIAEEQLVQVSRLASERLRVLTRGRYAIEVDSGGGFIMRDDANGGVKRPVSTLSGGETFLTSLALALSLSASIQLKGEHSLEFFFLDEGFGTLDPELLETVVSALEQLHTDHLAVGVISHVPELKERLPRKLLVTPAEPGGKGSTIKLENL</sequence>
<organism evidence="7 8">
    <name type="scientific">Salipaludibacillus aurantiacus</name>
    <dbReference type="NCBI Taxonomy" id="1601833"/>
    <lineage>
        <taxon>Bacteria</taxon>
        <taxon>Bacillati</taxon>
        <taxon>Bacillota</taxon>
        <taxon>Bacilli</taxon>
        <taxon>Bacillales</taxon>
        <taxon>Bacillaceae</taxon>
    </lineage>
</organism>
<feature type="coiled-coil region" evidence="4">
    <location>
        <begin position="377"/>
        <end position="462"/>
    </location>
</feature>
<feature type="coiled-coil region" evidence="4">
    <location>
        <begin position="558"/>
        <end position="585"/>
    </location>
</feature>
<dbReference type="InterPro" id="IPR038729">
    <property type="entry name" value="Rad50/SbcC_AAA"/>
</dbReference>
<keyword evidence="7" id="KW-0540">Nuclease</keyword>
<feature type="coiled-coil region" evidence="4">
    <location>
        <begin position="666"/>
        <end position="697"/>
    </location>
</feature>
<dbReference type="SUPFAM" id="SSF52540">
    <property type="entry name" value="P-loop containing nucleoside triphosphate hydrolases"/>
    <property type="match status" value="2"/>
</dbReference>
<evidence type="ECO:0000259" key="6">
    <source>
        <dbReference type="Pfam" id="PF13476"/>
    </source>
</evidence>
<dbReference type="OrthoDB" id="9795626at2"/>
<evidence type="ECO:0000256" key="3">
    <source>
        <dbReference type="ARBA" id="ARBA00013368"/>
    </source>
</evidence>
<keyword evidence="8" id="KW-1185">Reference proteome</keyword>
<keyword evidence="7" id="KW-0378">Hydrolase</keyword>
<proteinExistence type="inferred from homology"/>
<keyword evidence="7" id="KW-0269">Exonuclease</keyword>
<name>A0A1H9VUD9_9BACI</name>
<dbReference type="EMBL" id="FOGT01000012">
    <property type="protein sequence ID" value="SES24977.1"/>
    <property type="molecule type" value="Genomic_DNA"/>
</dbReference>
<dbReference type="STRING" id="1601833.SAMN05518684_11294"/>
<comment type="similarity">
    <text evidence="1">Belongs to the SMC family. SbcC subfamily.</text>
</comment>
<evidence type="ECO:0000313" key="8">
    <source>
        <dbReference type="Proteomes" id="UP000198571"/>
    </source>
</evidence>
<dbReference type="AlphaFoldDB" id="A0A1H9VUD9"/>